<sequence length="77" mass="8648">MYVKKVGIEFPEYQRRYPVFGPADAYKVDGSHSAESRLLRKRRSESPTTNSPLTVDVRAEMTALDIDEGVSNAELSN</sequence>
<evidence type="ECO:0000313" key="3">
    <source>
        <dbReference type="Proteomes" id="UP000230423"/>
    </source>
</evidence>
<keyword evidence="3" id="KW-1185">Reference proteome</keyword>
<protein>
    <submittedName>
        <fullName evidence="2">Uncharacterized protein</fullName>
    </submittedName>
</protein>
<evidence type="ECO:0000313" key="2">
    <source>
        <dbReference type="EMBL" id="PIO64544.1"/>
    </source>
</evidence>
<gene>
    <name evidence="2" type="ORF">TELCIR_13825</name>
</gene>
<dbReference type="AlphaFoldDB" id="A0A2G9U2X7"/>
<evidence type="ECO:0000256" key="1">
    <source>
        <dbReference type="SAM" id="MobiDB-lite"/>
    </source>
</evidence>
<name>A0A2G9U2X7_TELCI</name>
<organism evidence="2 3">
    <name type="scientific">Teladorsagia circumcincta</name>
    <name type="common">Brown stomach worm</name>
    <name type="synonym">Ostertagia circumcincta</name>
    <dbReference type="NCBI Taxonomy" id="45464"/>
    <lineage>
        <taxon>Eukaryota</taxon>
        <taxon>Metazoa</taxon>
        <taxon>Ecdysozoa</taxon>
        <taxon>Nematoda</taxon>
        <taxon>Chromadorea</taxon>
        <taxon>Rhabditida</taxon>
        <taxon>Rhabditina</taxon>
        <taxon>Rhabditomorpha</taxon>
        <taxon>Strongyloidea</taxon>
        <taxon>Trichostrongylidae</taxon>
        <taxon>Teladorsagia</taxon>
    </lineage>
</organism>
<reference evidence="2 3" key="1">
    <citation type="submission" date="2015-09" db="EMBL/GenBank/DDBJ databases">
        <title>Draft genome of the parasitic nematode Teladorsagia circumcincta isolate WARC Sus (inbred).</title>
        <authorList>
            <person name="Mitreva M."/>
        </authorList>
    </citation>
    <scope>NUCLEOTIDE SEQUENCE [LARGE SCALE GENOMIC DNA]</scope>
    <source>
        <strain evidence="2 3">S</strain>
    </source>
</reference>
<accession>A0A2G9U2X7</accession>
<dbReference type="EMBL" id="KZ349806">
    <property type="protein sequence ID" value="PIO64544.1"/>
    <property type="molecule type" value="Genomic_DNA"/>
</dbReference>
<proteinExistence type="predicted"/>
<feature type="region of interest" description="Disordered" evidence="1">
    <location>
        <begin position="30"/>
        <end position="57"/>
    </location>
</feature>
<dbReference type="Proteomes" id="UP000230423">
    <property type="component" value="Unassembled WGS sequence"/>
</dbReference>